<gene>
    <name evidence="2" type="ORF">TWF481_002842</name>
</gene>
<protein>
    <recommendedName>
        <fullName evidence="4">CCD97-like C-terminal domain-containing protein</fullName>
    </recommendedName>
</protein>
<organism evidence="2 3">
    <name type="scientific">Arthrobotrys musiformis</name>
    <dbReference type="NCBI Taxonomy" id="47236"/>
    <lineage>
        <taxon>Eukaryota</taxon>
        <taxon>Fungi</taxon>
        <taxon>Dikarya</taxon>
        <taxon>Ascomycota</taxon>
        <taxon>Pezizomycotina</taxon>
        <taxon>Orbiliomycetes</taxon>
        <taxon>Orbiliales</taxon>
        <taxon>Orbiliaceae</taxon>
        <taxon>Arthrobotrys</taxon>
    </lineage>
</organism>
<dbReference type="AlphaFoldDB" id="A0AAV9VRE8"/>
<dbReference type="Proteomes" id="UP001370758">
    <property type="component" value="Unassembled WGS sequence"/>
</dbReference>
<dbReference type="EMBL" id="JAVHJL010000012">
    <property type="protein sequence ID" value="KAK6495796.1"/>
    <property type="molecule type" value="Genomic_DNA"/>
</dbReference>
<evidence type="ECO:0000313" key="2">
    <source>
        <dbReference type="EMBL" id="KAK6495796.1"/>
    </source>
</evidence>
<feature type="region of interest" description="Disordered" evidence="1">
    <location>
        <begin position="1"/>
        <end position="23"/>
    </location>
</feature>
<name>A0AAV9VRE8_9PEZI</name>
<feature type="region of interest" description="Disordered" evidence="1">
    <location>
        <begin position="54"/>
        <end position="73"/>
    </location>
</feature>
<accession>A0AAV9VRE8</accession>
<keyword evidence="3" id="KW-1185">Reference proteome</keyword>
<evidence type="ECO:0000256" key="1">
    <source>
        <dbReference type="SAM" id="MobiDB-lite"/>
    </source>
</evidence>
<evidence type="ECO:0000313" key="3">
    <source>
        <dbReference type="Proteomes" id="UP001370758"/>
    </source>
</evidence>
<proteinExistence type="predicted"/>
<comment type="caution">
    <text evidence="2">The sequence shown here is derived from an EMBL/GenBank/DDBJ whole genome shotgun (WGS) entry which is preliminary data.</text>
</comment>
<sequence length="73" mass="8226">MTDEDLDKGFARDVSSPLNTTTKSFEDYLQEARKRRQGFFMEVTESEDDLVEYGYMADGDGTGDGSGWDARTI</sequence>
<evidence type="ECO:0008006" key="4">
    <source>
        <dbReference type="Google" id="ProtNLM"/>
    </source>
</evidence>
<reference evidence="2 3" key="1">
    <citation type="submission" date="2023-08" db="EMBL/GenBank/DDBJ databases">
        <authorList>
            <person name="Palmer J.M."/>
        </authorList>
    </citation>
    <scope>NUCLEOTIDE SEQUENCE [LARGE SCALE GENOMIC DNA]</scope>
    <source>
        <strain evidence="2 3">TWF481</strain>
    </source>
</reference>